<dbReference type="NCBIfam" id="TIGR01709">
    <property type="entry name" value="typeII_sec_gspL"/>
    <property type="match status" value="1"/>
</dbReference>
<proteinExistence type="inferred from homology"/>
<dbReference type="Gene3D" id="3.30.420.380">
    <property type="match status" value="1"/>
</dbReference>
<keyword evidence="9" id="KW-0472">Membrane</keyword>
<dbReference type="AlphaFoldDB" id="A0A1I5S003"/>
<evidence type="ECO:0000256" key="2">
    <source>
        <dbReference type="ARBA" id="ARBA00005318"/>
    </source>
</evidence>
<feature type="domain" description="GspL periplasmic" evidence="12">
    <location>
        <begin position="243"/>
        <end position="400"/>
    </location>
</feature>
<comment type="subcellular location">
    <subcellularLocation>
        <location evidence="1">Cell inner membrane</location>
        <topology evidence="1">Single-pass membrane protein</topology>
    </subcellularLocation>
</comment>
<keyword evidence="5" id="KW-0997">Cell inner membrane</keyword>
<evidence type="ECO:0000256" key="10">
    <source>
        <dbReference type="PIRNR" id="PIRNR015761"/>
    </source>
</evidence>
<dbReference type="Gene3D" id="3.30.420.370">
    <property type="match status" value="1"/>
</dbReference>
<evidence type="ECO:0000256" key="6">
    <source>
        <dbReference type="ARBA" id="ARBA00022692"/>
    </source>
</evidence>
<dbReference type="Proteomes" id="UP000182692">
    <property type="component" value="Unassembled WGS sequence"/>
</dbReference>
<keyword evidence="4" id="KW-1003">Cell membrane</keyword>
<dbReference type="CDD" id="cd24017">
    <property type="entry name" value="ASKHA_T2SSL_N"/>
    <property type="match status" value="1"/>
</dbReference>
<dbReference type="OrthoDB" id="7011844at2"/>
<dbReference type="GO" id="GO:0015628">
    <property type="term" value="P:protein secretion by the type II secretion system"/>
    <property type="evidence" value="ECO:0007669"/>
    <property type="project" value="InterPro"/>
</dbReference>
<keyword evidence="6" id="KW-0812">Transmembrane</keyword>
<dbReference type="SUPFAM" id="SSF53067">
    <property type="entry name" value="Actin-like ATPase domain"/>
    <property type="match status" value="2"/>
</dbReference>
<gene>
    <name evidence="13" type="ORF">SAMN03084138_02722</name>
</gene>
<sequence>MSEILTIRLNSDPQEAIPWLVWSPSQQDVIASGEAENLAQLAEYAKDRDVMALADSAALTLASVAIPSGSERQLETVLPYLLEDDLAQDVDQVHVTLLGKSGTQAHVAVIEHRILTRWLSELSDEGMTLKRLVPDCLCLPLHDDAVSVASLNNRWLARVSDTQGGTAEPAWLPMWLKSVADSHEDKEAEERAVISYSALPEDAPENWRCEPSELVMLLLAQGAMSSRASLLTGRYKPQNQIYKHLKPWRSVAIAAGILLSVLGAEKVAGIYQMEAQAKQYREQSETRLRSVLPNNQRIPTTSYLRRLMESEVNRLSGAGEQTGLMVWLHELGPMLKGVSGIRLDSIRYDQKRGELRFNARGKDFADFDKLREVLSSKYETSIGQTSRDRESVTGAFVLKRAS</sequence>
<name>A0A1I5S003_9GAMM</name>
<dbReference type="GO" id="GO:0015627">
    <property type="term" value="C:type II protein secretion system complex"/>
    <property type="evidence" value="ECO:0007669"/>
    <property type="project" value="InterPro"/>
</dbReference>
<dbReference type="GO" id="GO:0009276">
    <property type="term" value="C:Gram-negative-bacterium-type cell wall"/>
    <property type="evidence" value="ECO:0007669"/>
    <property type="project" value="InterPro"/>
</dbReference>
<evidence type="ECO:0000256" key="7">
    <source>
        <dbReference type="ARBA" id="ARBA00022927"/>
    </source>
</evidence>
<evidence type="ECO:0000256" key="4">
    <source>
        <dbReference type="ARBA" id="ARBA00022475"/>
    </source>
</evidence>
<dbReference type="PIRSF" id="PIRSF015761">
    <property type="entry name" value="Protein_L"/>
    <property type="match status" value="1"/>
</dbReference>
<comment type="function">
    <text evidence="10">Inner membrane component of the type II secretion system required for the energy-dependent secretion of extracellular factors such as proteases and toxins from the periplasm.</text>
</comment>
<dbReference type="GO" id="GO:0005886">
    <property type="term" value="C:plasma membrane"/>
    <property type="evidence" value="ECO:0007669"/>
    <property type="project" value="UniProtKB-SubCell"/>
</dbReference>
<dbReference type="Pfam" id="PF05134">
    <property type="entry name" value="T2SSL"/>
    <property type="match status" value="1"/>
</dbReference>
<feature type="domain" description="GspL cytoplasmic actin-ATPase-like" evidence="11">
    <location>
        <begin position="5"/>
        <end position="238"/>
    </location>
</feature>
<dbReference type="STRING" id="1121869.SAMN03084138_02722"/>
<evidence type="ECO:0000256" key="5">
    <source>
        <dbReference type="ARBA" id="ARBA00022519"/>
    </source>
</evidence>
<dbReference type="InterPro" id="IPR024230">
    <property type="entry name" value="GspL_cyto_dom"/>
</dbReference>
<dbReference type="Pfam" id="PF12693">
    <property type="entry name" value="GspL_C"/>
    <property type="match status" value="1"/>
</dbReference>
<protein>
    <recommendedName>
        <fullName evidence="10">Type II secretion system protein L</fullName>
        <shortName evidence="10">T2SS protein L</shortName>
    </recommendedName>
</protein>
<dbReference type="EMBL" id="FOWR01000019">
    <property type="protein sequence ID" value="SFP63994.1"/>
    <property type="molecule type" value="Genomic_DNA"/>
</dbReference>
<accession>A0A1I5S003</accession>
<organism evidence="13 14">
    <name type="scientific">Enterovibrio norvegicus DSM 15893</name>
    <dbReference type="NCBI Taxonomy" id="1121869"/>
    <lineage>
        <taxon>Bacteria</taxon>
        <taxon>Pseudomonadati</taxon>
        <taxon>Pseudomonadota</taxon>
        <taxon>Gammaproteobacteria</taxon>
        <taxon>Vibrionales</taxon>
        <taxon>Vibrionaceae</taxon>
        <taxon>Enterovibrio</taxon>
    </lineage>
</organism>
<evidence type="ECO:0000259" key="11">
    <source>
        <dbReference type="Pfam" id="PF05134"/>
    </source>
</evidence>
<dbReference type="GeneID" id="35870743"/>
<evidence type="ECO:0000256" key="3">
    <source>
        <dbReference type="ARBA" id="ARBA00022448"/>
    </source>
</evidence>
<evidence type="ECO:0000256" key="1">
    <source>
        <dbReference type="ARBA" id="ARBA00004377"/>
    </source>
</evidence>
<keyword evidence="7 10" id="KW-0653">Protein transport</keyword>
<keyword evidence="3 10" id="KW-0813">Transport</keyword>
<evidence type="ECO:0000313" key="14">
    <source>
        <dbReference type="Proteomes" id="UP000182692"/>
    </source>
</evidence>
<evidence type="ECO:0000259" key="12">
    <source>
        <dbReference type="Pfam" id="PF12693"/>
    </source>
</evidence>
<comment type="similarity">
    <text evidence="2 10">Belongs to the GSP L family.</text>
</comment>
<dbReference type="InterPro" id="IPR025691">
    <property type="entry name" value="GspL_pp_dom"/>
</dbReference>
<keyword evidence="8" id="KW-1133">Transmembrane helix</keyword>
<dbReference type="RefSeq" id="WP_017016280.1">
    <property type="nucleotide sequence ID" value="NZ_FOWR01000019.1"/>
</dbReference>
<dbReference type="InterPro" id="IPR007812">
    <property type="entry name" value="T2SS_protein-GspL"/>
</dbReference>
<dbReference type="InterPro" id="IPR043129">
    <property type="entry name" value="ATPase_NBD"/>
</dbReference>
<evidence type="ECO:0000256" key="9">
    <source>
        <dbReference type="ARBA" id="ARBA00023136"/>
    </source>
</evidence>
<evidence type="ECO:0000256" key="8">
    <source>
        <dbReference type="ARBA" id="ARBA00022989"/>
    </source>
</evidence>
<reference evidence="13 14" key="1">
    <citation type="submission" date="2016-10" db="EMBL/GenBank/DDBJ databases">
        <authorList>
            <person name="de Groot N.N."/>
        </authorList>
    </citation>
    <scope>NUCLEOTIDE SEQUENCE [LARGE SCALE GENOMIC DNA]</scope>
    <source>
        <strain evidence="13 14">DSM 15893</strain>
    </source>
</reference>
<dbReference type="Gene3D" id="3.30.1360.100">
    <property type="entry name" value="General secretion pathway protein M, EpsM"/>
    <property type="match status" value="1"/>
</dbReference>
<evidence type="ECO:0000313" key="13">
    <source>
        <dbReference type="EMBL" id="SFP63994.1"/>
    </source>
</evidence>